<sequence>MTQNKRLTVIAFTTLLLLVVPLLAMQFTNEVHWTIFDFLIAGLLLFGTGFTLDFIIRKVNKKVNRIVLFIVTIAILLLIWLELAVGIFETPLAGS</sequence>
<protein>
    <submittedName>
        <fullName evidence="2">Uncharacterized protein</fullName>
    </submittedName>
</protein>
<accession>A0ABW5WMY6</accession>
<reference evidence="3" key="1">
    <citation type="journal article" date="2019" name="Int. J. Syst. Evol. Microbiol.">
        <title>The Global Catalogue of Microorganisms (GCM) 10K type strain sequencing project: providing services to taxonomists for standard genome sequencing and annotation.</title>
        <authorList>
            <consortium name="The Broad Institute Genomics Platform"/>
            <consortium name="The Broad Institute Genome Sequencing Center for Infectious Disease"/>
            <person name="Wu L."/>
            <person name="Ma J."/>
        </authorList>
    </citation>
    <scope>NUCLEOTIDE SEQUENCE [LARGE SCALE GENOMIC DNA]</scope>
    <source>
        <strain evidence="3">KCTC 32141</strain>
    </source>
</reference>
<evidence type="ECO:0000313" key="2">
    <source>
        <dbReference type="EMBL" id="MFD2824103.1"/>
    </source>
</evidence>
<dbReference type="EMBL" id="JBHUOV010000007">
    <property type="protein sequence ID" value="MFD2824103.1"/>
    <property type="molecule type" value="Genomic_DNA"/>
</dbReference>
<proteinExistence type="predicted"/>
<comment type="caution">
    <text evidence="2">The sequence shown here is derived from an EMBL/GenBank/DDBJ whole genome shotgun (WGS) entry which is preliminary data.</text>
</comment>
<gene>
    <name evidence="2" type="ORF">ACFS5M_10500</name>
</gene>
<dbReference type="RefSeq" id="WP_183488870.1">
    <property type="nucleotide sequence ID" value="NZ_JBHUOV010000007.1"/>
</dbReference>
<feature type="transmembrane region" description="Helical" evidence="1">
    <location>
        <begin position="67"/>
        <end position="88"/>
    </location>
</feature>
<dbReference type="Proteomes" id="UP001597533">
    <property type="component" value="Unassembled WGS sequence"/>
</dbReference>
<feature type="transmembrane region" description="Helical" evidence="1">
    <location>
        <begin position="34"/>
        <end position="55"/>
    </location>
</feature>
<evidence type="ECO:0000256" key="1">
    <source>
        <dbReference type="SAM" id="Phobius"/>
    </source>
</evidence>
<name>A0ABW5WMY6_9FLAO</name>
<keyword evidence="1" id="KW-0472">Membrane</keyword>
<evidence type="ECO:0000313" key="3">
    <source>
        <dbReference type="Proteomes" id="UP001597533"/>
    </source>
</evidence>
<keyword evidence="3" id="KW-1185">Reference proteome</keyword>
<organism evidence="2 3">
    <name type="scientific">Lacinutrix iliipiscaria</name>
    <dbReference type="NCBI Taxonomy" id="1230532"/>
    <lineage>
        <taxon>Bacteria</taxon>
        <taxon>Pseudomonadati</taxon>
        <taxon>Bacteroidota</taxon>
        <taxon>Flavobacteriia</taxon>
        <taxon>Flavobacteriales</taxon>
        <taxon>Flavobacteriaceae</taxon>
        <taxon>Lacinutrix</taxon>
    </lineage>
</organism>
<keyword evidence="1" id="KW-0812">Transmembrane</keyword>
<keyword evidence="1" id="KW-1133">Transmembrane helix</keyword>